<evidence type="ECO:0000313" key="3">
    <source>
        <dbReference type="Proteomes" id="UP000706124"/>
    </source>
</evidence>
<proteinExistence type="predicted"/>
<feature type="region of interest" description="Disordered" evidence="1">
    <location>
        <begin position="209"/>
        <end position="235"/>
    </location>
</feature>
<accession>A0A9P7SJU3</accession>
<keyword evidence="3" id="KW-1185">Reference proteome</keyword>
<evidence type="ECO:0000313" key="2">
    <source>
        <dbReference type="EMBL" id="KAG5945750.1"/>
    </source>
</evidence>
<organism evidence="2 3">
    <name type="scientific">Claviceps pazoutovae</name>
    <dbReference type="NCBI Taxonomy" id="1649127"/>
    <lineage>
        <taxon>Eukaryota</taxon>
        <taxon>Fungi</taxon>
        <taxon>Dikarya</taxon>
        <taxon>Ascomycota</taxon>
        <taxon>Pezizomycotina</taxon>
        <taxon>Sordariomycetes</taxon>
        <taxon>Hypocreomycetidae</taxon>
        <taxon>Hypocreales</taxon>
        <taxon>Clavicipitaceae</taxon>
        <taxon>Claviceps</taxon>
    </lineage>
</organism>
<feature type="region of interest" description="Disordered" evidence="1">
    <location>
        <begin position="1"/>
        <end position="31"/>
    </location>
</feature>
<feature type="compositionally biased region" description="Polar residues" evidence="1">
    <location>
        <begin position="20"/>
        <end position="31"/>
    </location>
</feature>
<dbReference type="Proteomes" id="UP000706124">
    <property type="component" value="Unassembled WGS sequence"/>
</dbReference>
<feature type="compositionally biased region" description="Basic residues" evidence="1">
    <location>
        <begin position="217"/>
        <end position="235"/>
    </location>
</feature>
<evidence type="ECO:0000256" key="1">
    <source>
        <dbReference type="SAM" id="MobiDB-lite"/>
    </source>
</evidence>
<name>A0A9P7SJU3_9HYPO</name>
<gene>
    <name evidence="2" type="ORF">E4U60_004974</name>
</gene>
<protein>
    <submittedName>
        <fullName evidence="2">Uncharacterized protein</fullName>
    </submittedName>
</protein>
<sequence>MPSRHSTGHPHAESVAARSIQRTPTKPNIRSTFLTRDNGHLQHHRPGPRPGEHPKIQLVVAIVLGDPSIRGVDASSQKDSTPAGDLPICNRWAINAVRLTVQEFRDIINSDGPQSKALINRIICFSSSITGTRASCTARGADPDDVFGDDVDVERSTFAQSTVSIAASTRLPNVRTMASSWRRLAVQSARSYGIVLQAEAASIRSLRIHQHVETRPTPHRVPGKAPTRSRKHVLH</sequence>
<reference evidence="2 3" key="1">
    <citation type="journal article" date="2020" name="bioRxiv">
        <title>Whole genome comparisons of ergot fungi reveals the divergence and evolution of species within the genus Claviceps are the result of varying mechanisms driving genome evolution and host range expansion.</title>
        <authorList>
            <person name="Wyka S.A."/>
            <person name="Mondo S.J."/>
            <person name="Liu M."/>
            <person name="Dettman J."/>
            <person name="Nalam V."/>
            <person name="Broders K.D."/>
        </authorList>
    </citation>
    <scope>NUCLEOTIDE SEQUENCE [LARGE SCALE GENOMIC DNA]</scope>
    <source>
        <strain evidence="2 3">CCC 1485</strain>
    </source>
</reference>
<dbReference type="AlphaFoldDB" id="A0A9P7SJU3"/>
<feature type="non-terminal residue" evidence="2">
    <location>
        <position position="235"/>
    </location>
</feature>
<dbReference type="EMBL" id="SRPO01000042">
    <property type="protein sequence ID" value="KAG5945750.1"/>
    <property type="molecule type" value="Genomic_DNA"/>
</dbReference>
<comment type="caution">
    <text evidence="2">The sequence shown here is derived from an EMBL/GenBank/DDBJ whole genome shotgun (WGS) entry which is preliminary data.</text>
</comment>
<dbReference type="OrthoDB" id="10408685at2759"/>